<dbReference type="EMBL" id="GBEZ01022718">
    <property type="protein sequence ID" value="JAC64132.1"/>
    <property type="molecule type" value="Transcribed_RNA"/>
</dbReference>
<reference evidence="1" key="1">
    <citation type="submission" date="2014-05" db="EMBL/GenBank/DDBJ databases">
        <title>The transcriptome of the halophilic microalga Tetraselmis sp. GSL018 isolated from the Great Salt Lake, Utah.</title>
        <authorList>
            <person name="Jinkerson R.E."/>
            <person name="D'Adamo S."/>
            <person name="Posewitz M.C."/>
        </authorList>
    </citation>
    <scope>NUCLEOTIDE SEQUENCE</scope>
    <source>
        <strain evidence="1">GSL018</strain>
    </source>
</reference>
<sequence>EKMTVPSRQLPVFEIKLVRSMHEPSACNVSSSRQAEEHQGKIFPFWAWMLTTGLLGQTQLLMIGLTQFRHCQLQSSIRADML</sequence>
<dbReference type="AlphaFoldDB" id="A0A061QU32"/>
<gene>
    <name evidence="1" type="ORF">TSPGSL018_18983</name>
</gene>
<name>A0A061QU32_9CHLO</name>
<organism evidence="1">
    <name type="scientific">Tetraselmis sp. GSL018</name>
    <dbReference type="NCBI Taxonomy" id="582737"/>
    <lineage>
        <taxon>Eukaryota</taxon>
        <taxon>Viridiplantae</taxon>
        <taxon>Chlorophyta</taxon>
        <taxon>core chlorophytes</taxon>
        <taxon>Chlorodendrophyceae</taxon>
        <taxon>Chlorodendrales</taxon>
        <taxon>Chlorodendraceae</taxon>
        <taxon>Tetraselmis</taxon>
    </lineage>
</organism>
<proteinExistence type="predicted"/>
<feature type="non-terminal residue" evidence="1">
    <location>
        <position position="82"/>
    </location>
</feature>
<feature type="non-terminal residue" evidence="1">
    <location>
        <position position="1"/>
    </location>
</feature>
<accession>A0A061QU32</accession>
<protein>
    <submittedName>
        <fullName evidence="1">Uncharacterized protein</fullName>
    </submittedName>
</protein>
<evidence type="ECO:0000313" key="1">
    <source>
        <dbReference type="EMBL" id="JAC64132.1"/>
    </source>
</evidence>